<dbReference type="InterPro" id="IPR055396">
    <property type="entry name" value="DUF7088"/>
</dbReference>
<feature type="domain" description="ABC-type uncharacterised transport system" evidence="2">
    <location>
        <begin position="154"/>
        <end position="415"/>
    </location>
</feature>
<organism evidence="4 5">
    <name type="scientific">Thiothrix unzii</name>
    <dbReference type="NCBI Taxonomy" id="111769"/>
    <lineage>
        <taxon>Bacteria</taxon>
        <taxon>Pseudomonadati</taxon>
        <taxon>Pseudomonadota</taxon>
        <taxon>Gammaproteobacteria</taxon>
        <taxon>Thiotrichales</taxon>
        <taxon>Thiotrichaceae</taxon>
        <taxon>Thiothrix</taxon>
    </lineage>
</organism>
<keyword evidence="1" id="KW-0472">Membrane</keyword>
<dbReference type="Proteomes" id="UP000672009">
    <property type="component" value="Chromosome"/>
</dbReference>
<name>A0A975F8B0_9GAMM</name>
<dbReference type="SUPFAM" id="SSF52317">
    <property type="entry name" value="Class I glutamine amidotransferase-like"/>
    <property type="match status" value="1"/>
</dbReference>
<keyword evidence="1" id="KW-1133">Transmembrane helix</keyword>
<sequence>MKMSKNTHRWIGLQNSIFYVLFIAVVVLLGFVGQRFYWQADWTQGSRNSLSTPTQTLLKGLDKPLKFIAYIPDDPALQLQLNKLVTKYQRVKADTTMEFVNPDLDPARAKQDGIQYAGQLAIHLGERSEVVESTAEQTILHALQRMSRGGERLVVFLEGHGERQPLASESTGMSKLVETLQRHGFQIQPHNLVRTQAIPQNASFAVIAAPQQDWLPGEVAVLKQYLEQGGNLLWLQDPGGLHGLDALEALLGLQIHDGTVIDANEALQALLGINHPAVIPVVDYGKSPIVQKLGNVQTLFPFATMVARDSQAGEKSGALVWKVDEFLNTLPTSWLETSGILEGNVVFDEASNDQPGPLPIGVSLVRELEASATLSQQDGKPASVTERSRSEQRVVVIGDSDFMLNSFVGHGANLDLATQVFNWLSSDDKLLDVPVMRASDTQLDLSETAGYVIGLFFLVVLPVGLIASGTWIWWRRRKR</sequence>
<evidence type="ECO:0000256" key="1">
    <source>
        <dbReference type="SAM" id="Phobius"/>
    </source>
</evidence>
<accession>A0A975F8B0</accession>
<dbReference type="InterPro" id="IPR019196">
    <property type="entry name" value="ABC_transp_unknown"/>
</dbReference>
<dbReference type="AlphaFoldDB" id="A0A975F8B0"/>
<protein>
    <submittedName>
        <fullName evidence="4">GldG family protein</fullName>
    </submittedName>
</protein>
<reference evidence="4" key="1">
    <citation type="submission" date="2021-04" db="EMBL/GenBank/DDBJ databases">
        <title>Genomics, taxonomy and metabolism of representatives of sulfur bacteria of the genus Thiothrix: Thiothrix fructosivorans QT, Thiothrix unzii A1T and three new species, Thiothrix subterranea sp. nov., Thiothrix litoralis sp. nov. and 'Candidatus Thiothrix anitrata' sp. nov.</title>
        <authorList>
            <person name="Ravin N.V."/>
            <person name="Smolyakov D."/>
            <person name="Rudenko T.S."/>
            <person name="Mardanov A.V."/>
            <person name="Beletsky A.V."/>
            <person name="Markov N.D."/>
            <person name="Fomenkov A.I."/>
            <person name="Roberts R.J."/>
            <person name="Karnachuk O.V."/>
            <person name="Novikov A."/>
            <person name="Grabovich M.Y."/>
        </authorList>
    </citation>
    <scope>NUCLEOTIDE SEQUENCE</scope>
    <source>
        <strain evidence="4">A1</strain>
    </source>
</reference>
<dbReference type="KEGG" id="tun:J9260_14215"/>
<keyword evidence="5" id="KW-1185">Reference proteome</keyword>
<feature type="transmembrane region" description="Helical" evidence="1">
    <location>
        <begin position="16"/>
        <end position="38"/>
    </location>
</feature>
<dbReference type="Pfam" id="PF09822">
    <property type="entry name" value="ABC_transp_aux"/>
    <property type="match status" value="1"/>
</dbReference>
<evidence type="ECO:0000259" key="3">
    <source>
        <dbReference type="Pfam" id="PF23357"/>
    </source>
</evidence>
<feature type="transmembrane region" description="Helical" evidence="1">
    <location>
        <begin position="449"/>
        <end position="474"/>
    </location>
</feature>
<evidence type="ECO:0000313" key="5">
    <source>
        <dbReference type="Proteomes" id="UP000672009"/>
    </source>
</evidence>
<gene>
    <name evidence="4" type="ORF">J9260_14215</name>
</gene>
<evidence type="ECO:0000259" key="2">
    <source>
        <dbReference type="Pfam" id="PF09822"/>
    </source>
</evidence>
<dbReference type="EMBL" id="CP072793">
    <property type="protein sequence ID" value="QTR52846.1"/>
    <property type="molecule type" value="Genomic_DNA"/>
</dbReference>
<dbReference type="RefSeq" id="WP_210218379.1">
    <property type="nucleotide sequence ID" value="NZ_CP072793.1"/>
</dbReference>
<keyword evidence="1" id="KW-0812">Transmembrane</keyword>
<proteinExistence type="predicted"/>
<evidence type="ECO:0000313" key="4">
    <source>
        <dbReference type="EMBL" id="QTR52846.1"/>
    </source>
</evidence>
<feature type="domain" description="DUF7088" evidence="3">
    <location>
        <begin position="46"/>
        <end position="115"/>
    </location>
</feature>
<dbReference type="InterPro" id="IPR029062">
    <property type="entry name" value="Class_I_gatase-like"/>
</dbReference>
<dbReference type="Pfam" id="PF23357">
    <property type="entry name" value="DUF7088"/>
    <property type="match status" value="1"/>
</dbReference>